<dbReference type="RefSeq" id="WP_054965577.1">
    <property type="nucleotide sequence ID" value="NZ_FMUN01000006.1"/>
</dbReference>
<evidence type="ECO:0000256" key="1">
    <source>
        <dbReference type="SAM" id="Phobius"/>
    </source>
</evidence>
<dbReference type="EMBL" id="FMUN01000006">
    <property type="protein sequence ID" value="SCY50311.1"/>
    <property type="molecule type" value="Genomic_DNA"/>
</dbReference>
<keyword evidence="1" id="KW-0472">Membrane</keyword>
<sequence>MEESRKRPSLPQVIGSVLAAMFGVQSRRNQERDFGSGRAAPYIVAGLVMTLLFVLAIWSVVQLVLGLAA</sequence>
<protein>
    <recommendedName>
        <fullName evidence="4">DUF2970 domain-containing protein</fullName>
    </recommendedName>
</protein>
<reference evidence="3" key="1">
    <citation type="submission" date="2016-10" db="EMBL/GenBank/DDBJ databases">
        <authorList>
            <person name="Varghese N."/>
        </authorList>
    </citation>
    <scope>NUCLEOTIDE SEQUENCE [LARGE SCALE GENOMIC DNA]</scope>
    <source>
        <strain evidence="3">HL 19</strain>
    </source>
</reference>
<keyword evidence="1" id="KW-0812">Transmembrane</keyword>
<feature type="transmembrane region" description="Helical" evidence="1">
    <location>
        <begin position="42"/>
        <end position="68"/>
    </location>
</feature>
<dbReference type="OrthoDB" id="5625885at2"/>
<dbReference type="Pfam" id="PF11174">
    <property type="entry name" value="DUF2970"/>
    <property type="match status" value="1"/>
</dbReference>
<evidence type="ECO:0008006" key="4">
    <source>
        <dbReference type="Google" id="ProtNLM"/>
    </source>
</evidence>
<proteinExistence type="predicted"/>
<accession>A0A0P9EE01</accession>
<name>A0A0P9EE01_9GAMM</name>
<keyword evidence="3" id="KW-1185">Reference proteome</keyword>
<dbReference type="STRING" id="381306.AN478_05270"/>
<dbReference type="AlphaFoldDB" id="A0A0P9EE01"/>
<gene>
    <name evidence="2" type="ORF">SAMN05661077_2326</name>
</gene>
<dbReference type="Proteomes" id="UP000183104">
    <property type="component" value="Unassembled WGS sequence"/>
</dbReference>
<evidence type="ECO:0000313" key="3">
    <source>
        <dbReference type="Proteomes" id="UP000183104"/>
    </source>
</evidence>
<keyword evidence="1" id="KW-1133">Transmembrane helix</keyword>
<dbReference type="InterPro" id="IPR021344">
    <property type="entry name" value="DUF2970"/>
</dbReference>
<organism evidence="2 3">
    <name type="scientific">Thiohalorhabdus denitrificans</name>
    <dbReference type="NCBI Taxonomy" id="381306"/>
    <lineage>
        <taxon>Bacteria</taxon>
        <taxon>Pseudomonadati</taxon>
        <taxon>Pseudomonadota</taxon>
        <taxon>Gammaproteobacteria</taxon>
        <taxon>Thiohalorhabdales</taxon>
        <taxon>Thiohalorhabdaceae</taxon>
        <taxon>Thiohalorhabdus</taxon>
    </lineage>
</organism>
<evidence type="ECO:0000313" key="2">
    <source>
        <dbReference type="EMBL" id="SCY50311.1"/>
    </source>
</evidence>